<dbReference type="EMBL" id="CP014223">
    <property type="protein sequence ID" value="AMJ40925.1"/>
    <property type="molecule type" value="Genomic_DNA"/>
</dbReference>
<dbReference type="InterPro" id="IPR015032">
    <property type="entry name" value="ThsB__TIR-like_domain"/>
</dbReference>
<evidence type="ECO:0000313" key="2">
    <source>
        <dbReference type="EMBL" id="AMJ40925.1"/>
    </source>
</evidence>
<reference evidence="2 4" key="1">
    <citation type="journal article" date="2016" name="Genome Announc.">
        <title>Complete Genome Sequence of the Amino Acid-Fermenting Clostridium propionicum X2 (DSM 1682).</title>
        <authorList>
            <person name="Poehlein A."/>
            <person name="Schlien K."/>
            <person name="Chowdhury N.P."/>
            <person name="Gottschalk G."/>
            <person name="Buckel W."/>
            <person name="Daniel R."/>
        </authorList>
    </citation>
    <scope>NUCLEOTIDE SEQUENCE [LARGE SCALE GENOMIC DNA]</scope>
    <source>
        <strain evidence="2 4">X2</strain>
    </source>
</reference>
<evidence type="ECO:0000313" key="3">
    <source>
        <dbReference type="EMBL" id="SHE59008.1"/>
    </source>
</evidence>
<feature type="domain" description="Thoeris protein ThsB TIR-like" evidence="1">
    <location>
        <begin position="6"/>
        <end position="102"/>
    </location>
</feature>
<protein>
    <submittedName>
        <fullName evidence="3">MTH538 TIR-like domain</fullName>
    </submittedName>
</protein>
<reference evidence="3" key="3">
    <citation type="submission" date="2016-11" db="EMBL/GenBank/DDBJ databases">
        <authorList>
            <person name="Varghese N."/>
            <person name="Submissions S."/>
        </authorList>
    </citation>
    <scope>NUCLEOTIDE SEQUENCE</scope>
    <source>
        <strain evidence="3">DSM 1682</strain>
    </source>
</reference>
<proteinExistence type="predicted"/>
<dbReference type="Pfam" id="PF08937">
    <property type="entry name" value="ThsB_TIR"/>
    <property type="match status" value="1"/>
</dbReference>
<reference evidence="5" key="4">
    <citation type="submission" date="2016-11" db="EMBL/GenBank/DDBJ databases">
        <authorList>
            <person name="Jaros S."/>
            <person name="Januszkiewicz K."/>
            <person name="Wedrychowicz H."/>
        </authorList>
    </citation>
    <scope>NUCLEOTIDE SEQUENCE [LARGE SCALE GENOMIC DNA]</scope>
    <source>
        <strain evidence="5">DSM 1682</strain>
    </source>
</reference>
<reference evidence="4" key="2">
    <citation type="submission" date="2016-01" db="EMBL/GenBank/DDBJ databases">
        <authorList>
            <person name="Poehlein A."/>
            <person name="Schlien K."/>
            <person name="Gottschalk G."/>
            <person name="Buckel W."/>
            <person name="Daniel R."/>
        </authorList>
    </citation>
    <scope>NUCLEOTIDE SEQUENCE [LARGE SCALE GENOMIC DNA]</scope>
    <source>
        <strain evidence="4">X2</strain>
    </source>
</reference>
<organism evidence="3 5">
    <name type="scientific">Anaerotignum propionicum DSM 1682</name>
    <dbReference type="NCBI Taxonomy" id="991789"/>
    <lineage>
        <taxon>Bacteria</taxon>
        <taxon>Bacillati</taxon>
        <taxon>Bacillota</taxon>
        <taxon>Clostridia</taxon>
        <taxon>Lachnospirales</taxon>
        <taxon>Anaerotignaceae</taxon>
        <taxon>Anaerotignum</taxon>
    </lineage>
</organism>
<evidence type="ECO:0000313" key="4">
    <source>
        <dbReference type="Proteomes" id="UP000068026"/>
    </source>
</evidence>
<keyword evidence="4" id="KW-1185">Reference proteome</keyword>
<gene>
    <name evidence="2" type="ORF">CPRO_13320</name>
    <name evidence="3" type="ORF">SAMN02745151_01145</name>
</gene>
<dbReference type="InterPro" id="IPR036490">
    <property type="entry name" value="ThsB_TIR-like_sf"/>
</dbReference>
<dbReference type="Proteomes" id="UP000184204">
    <property type="component" value="Unassembled WGS sequence"/>
</dbReference>
<dbReference type="Proteomes" id="UP000068026">
    <property type="component" value="Chromosome"/>
</dbReference>
<evidence type="ECO:0000259" key="1">
    <source>
        <dbReference type="Pfam" id="PF08937"/>
    </source>
</evidence>
<evidence type="ECO:0000313" key="5">
    <source>
        <dbReference type="Proteomes" id="UP000184204"/>
    </source>
</evidence>
<dbReference type="EMBL" id="FQUA01000004">
    <property type="protein sequence ID" value="SHE59008.1"/>
    <property type="molecule type" value="Genomic_DNA"/>
</dbReference>
<name>A0A0X1U7L6_ANAPI</name>
<dbReference type="SUPFAM" id="SSF52206">
    <property type="entry name" value="Hypothetical protein MTH538"/>
    <property type="match status" value="1"/>
</dbReference>
<sequence length="164" mass="18783">MARKVFYSFHYDNDIMRVMTVRNRWVTQGGQLASEVIDKAEFEKIKRQGDTAVNRWIDKQLEGTSVTVVLLGEKTLSRPFVKYEICQSINRGNAIIGIHINNIRDARTMSISKKADVHQMVGTYNDGKPVYFDEICDGIFNYLNNDGYNNLGKWVENAAQKKGK</sequence>
<dbReference type="Gene3D" id="3.40.50.11200">
    <property type="match status" value="1"/>
</dbReference>
<dbReference type="RefSeq" id="WP_066049311.1">
    <property type="nucleotide sequence ID" value="NZ_CP014223.1"/>
</dbReference>
<dbReference type="KEGG" id="cpro:CPRO_13320"/>
<accession>A0A0X1U7L6</accession>
<dbReference type="OrthoDB" id="9811746at2"/>
<dbReference type="AlphaFoldDB" id="A0A0X1U7L6"/>